<evidence type="ECO:0000256" key="3">
    <source>
        <dbReference type="SAM" id="MobiDB-lite"/>
    </source>
</evidence>
<dbReference type="CDD" id="cd06170">
    <property type="entry name" value="LuxR_C_like"/>
    <property type="match status" value="1"/>
</dbReference>
<feature type="compositionally biased region" description="Polar residues" evidence="3">
    <location>
        <begin position="953"/>
        <end position="964"/>
    </location>
</feature>
<dbReference type="PRINTS" id="PR00038">
    <property type="entry name" value="HTHLUXR"/>
</dbReference>
<keyword evidence="6" id="KW-1185">Reference proteome</keyword>
<dbReference type="Gene3D" id="1.25.40.10">
    <property type="entry name" value="Tetratricopeptide repeat domain"/>
    <property type="match status" value="2"/>
</dbReference>
<dbReference type="AlphaFoldDB" id="A0A8J3QX77"/>
<dbReference type="InterPro" id="IPR000792">
    <property type="entry name" value="Tscrpt_reg_LuxR_C"/>
</dbReference>
<dbReference type="GO" id="GO:0005737">
    <property type="term" value="C:cytoplasm"/>
    <property type="evidence" value="ECO:0007669"/>
    <property type="project" value="TreeGrafter"/>
</dbReference>
<feature type="compositionally biased region" description="Basic and acidic residues" evidence="3">
    <location>
        <begin position="96"/>
        <end position="106"/>
    </location>
</feature>
<evidence type="ECO:0000256" key="1">
    <source>
        <dbReference type="ARBA" id="ARBA00022741"/>
    </source>
</evidence>
<dbReference type="InterPro" id="IPR041664">
    <property type="entry name" value="AAA_16"/>
</dbReference>
<dbReference type="InterPro" id="IPR016032">
    <property type="entry name" value="Sig_transdc_resp-reg_C-effctor"/>
</dbReference>
<dbReference type="PROSITE" id="PS00622">
    <property type="entry name" value="HTH_LUXR_1"/>
    <property type="match status" value="1"/>
</dbReference>
<reference evidence="5" key="1">
    <citation type="submission" date="2021-01" db="EMBL/GenBank/DDBJ databases">
        <title>Whole genome shotgun sequence of Rugosimonospora africana NBRC 104875.</title>
        <authorList>
            <person name="Komaki H."/>
            <person name="Tamura T."/>
        </authorList>
    </citation>
    <scope>NUCLEOTIDE SEQUENCE</scope>
    <source>
        <strain evidence="5">NBRC 104875</strain>
    </source>
</reference>
<keyword evidence="1" id="KW-0547">Nucleotide-binding</keyword>
<feature type="domain" description="HTH luxR-type" evidence="4">
    <location>
        <begin position="965"/>
        <end position="1030"/>
    </location>
</feature>
<dbReference type="InterPro" id="IPR036388">
    <property type="entry name" value="WH-like_DNA-bd_sf"/>
</dbReference>
<dbReference type="EMBL" id="BONZ01000073">
    <property type="protein sequence ID" value="GIH18814.1"/>
    <property type="molecule type" value="Genomic_DNA"/>
</dbReference>
<organism evidence="5 6">
    <name type="scientific">Rugosimonospora africana</name>
    <dbReference type="NCBI Taxonomy" id="556532"/>
    <lineage>
        <taxon>Bacteria</taxon>
        <taxon>Bacillati</taxon>
        <taxon>Actinomycetota</taxon>
        <taxon>Actinomycetes</taxon>
        <taxon>Micromonosporales</taxon>
        <taxon>Micromonosporaceae</taxon>
        <taxon>Rugosimonospora</taxon>
    </lineage>
</organism>
<name>A0A8J3QX77_9ACTN</name>
<protein>
    <submittedName>
        <fullName evidence="5">LuxR family transcriptional regulator</fullName>
    </submittedName>
</protein>
<feature type="region of interest" description="Disordered" evidence="3">
    <location>
        <begin position="96"/>
        <end position="115"/>
    </location>
</feature>
<comment type="caution">
    <text evidence="5">The sequence shown here is derived from an EMBL/GenBank/DDBJ whole genome shotgun (WGS) entry which is preliminary data.</text>
</comment>
<dbReference type="Pfam" id="PF13191">
    <property type="entry name" value="AAA_16"/>
    <property type="match status" value="1"/>
</dbReference>
<evidence type="ECO:0000313" key="5">
    <source>
        <dbReference type="EMBL" id="GIH18814.1"/>
    </source>
</evidence>
<proteinExistence type="predicted"/>
<keyword evidence="2" id="KW-0067">ATP-binding</keyword>
<dbReference type="InterPro" id="IPR011990">
    <property type="entry name" value="TPR-like_helical_dom_sf"/>
</dbReference>
<dbReference type="Pfam" id="PF00196">
    <property type="entry name" value="GerE"/>
    <property type="match status" value="1"/>
</dbReference>
<dbReference type="GO" id="GO:0003677">
    <property type="term" value="F:DNA binding"/>
    <property type="evidence" value="ECO:0007669"/>
    <property type="project" value="InterPro"/>
</dbReference>
<dbReference type="GO" id="GO:0005524">
    <property type="term" value="F:ATP binding"/>
    <property type="evidence" value="ECO:0007669"/>
    <property type="project" value="UniProtKB-KW"/>
</dbReference>
<gene>
    <name evidence="5" type="ORF">Raf01_69860</name>
</gene>
<dbReference type="PROSITE" id="PS50043">
    <property type="entry name" value="HTH_LUXR_2"/>
    <property type="match status" value="1"/>
</dbReference>
<dbReference type="GO" id="GO:0004016">
    <property type="term" value="F:adenylate cyclase activity"/>
    <property type="evidence" value="ECO:0007669"/>
    <property type="project" value="TreeGrafter"/>
</dbReference>
<dbReference type="PANTHER" id="PTHR16305:SF35">
    <property type="entry name" value="TRANSCRIPTIONAL ACTIVATOR DOMAIN"/>
    <property type="match status" value="1"/>
</dbReference>
<sequence>MTSLAESAPSVDVVDVPLIGRARDLTVLREALDEVERRDSAAVFLLGDSGVGKTRLLAAATDQLRATGAVVLSGACLDIGDASPLHPLRQALRRHAAEPVRADTGRAEPGGADTGGAETSVAAAVAASAAVHELMEILDGTAISPDGAGALLERVSRGLAAVAGGRVLVLAVDDLQWADRSTRQLLLYLLAGLGGVRLLVLGAVRTETVLGTDPLRQMLSELRRLRSVRVLELSPLDRAETEALATAVAGRPLDPVALELVWVRSGGNPFFVEELARGARDGRVELSDTLREMVFARVGALPEPARRVVTAVAAAVEPVEHELLARVVNLPEDPLIGAARTAVDKRILVAGEDGYRFRHRLIKEVLEPGLLPGERAGWHRRYAEALSDLPGGQMRNARLAHHWRMAGERIRALRAAVAAAEEAERLHGFAEAFDHWADALELADGLNTTDRAEITVASLYQRAAEAAHRCGEHEQALALLGRPEASGSGISPSRLHIRVARYLAALGRPTEAEVEYERVLAGDQRTAQDTAIAAAHSAELLLQLGRYAEAGRRAARALEVARSIDDPASSLVLAGAVLGFSQAYLDDPAAGLATVREALATAERLGGPVDIARAYLHLAELLTGPLNELEDGVEVARRGADYVERLGLGRTYGSRLLAVASNGLFRLGEWSEAENIITTALRHRPAGAEAVELLLARCRIRVGRGDLDAAERDLEATDTLLAAGGGARHVLPLLTLRAGLMMWRGRPDQAREAVRQGLDLAESRSDDVWLQAPLVWHGLRAEAEARSTGAAAPDPDAIRRLRLVAERISSDSAPAAKPVRETVIGYRELCAAEISRVEGRSEPAAWERAAAVWERNNHPYPAAYARLRQAEALFGQRTRNAEAARVLRDAYRTAVRLGAGPFIEEIRQLADRARTSLDEPAVSPTQRPPTQQPPNTQATETRPPSPEHAGTQPAGTQPSRTQPAGTGELAGLTERELQVLARVAAGDTNREIGEQLYISPRTVGVHISHILDKLGIRSRVQATAIYERSRRGH</sequence>
<dbReference type="SMART" id="SM00421">
    <property type="entry name" value="HTH_LUXR"/>
    <property type="match status" value="1"/>
</dbReference>
<dbReference type="GO" id="GO:0006355">
    <property type="term" value="P:regulation of DNA-templated transcription"/>
    <property type="evidence" value="ECO:0007669"/>
    <property type="project" value="InterPro"/>
</dbReference>
<feature type="region of interest" description="Disordered" evidence="3">
    <location>
        <begin position="916"/>
        <end position="966"/>
    </location>
</feature>
<dbReference type="SUPFAM" id="SSF46894">
    <property type="entry name" value="C-terminal effector domain of the bipartite response regulators"/>
    <property type="match status" value="1"/>
</dbReference>
<dbReference type="PANTHER" id="PTHR16305">
    <property type="entry name" value="TESTICULAR SOLUBLE ADENYLYL CYCLASE"/>
    <property type="match status" value="1"/>
</dbReference>
<accession>A0A8J3QX77</accession>
<dbReference type="Proteomes" id="UP000642748">
    <property type="component" value="Unassembled WGS sequence"/>
</dbReference>
<evidence type="ECO:0000256" key="2">
    <source>
        <dbReference type="ARBA" id="ARBA00022840"/>
    </source>
</evidence>
<evidence type="ECO:0000313" key="6">
    <source>
        <dbReference type="Proteomes" id="UP000642748"/>
    </source>
</evidence>
<dbReference type="SUPFAM" id="SSF48452">
    <property type="entry name" value="TPR-like"/>
    <property type="match status" value="2"/>
</dbReference>
<dbReference type="Gene3D" id="1.10.10.10">
    <property type="entry name" value="Winged helix-like DNA-binding domain superfamily/Winged helix DNA-binding domain"/>
    <property type="match status" value="1"/>
</dbReference>
<dbReference type="InterPro" id="IPR027417">
    <property type="entry name" value="P-loop_NTPase"/>
</dbReference>
<dbReference type="SUPFAM" id="SSF52540">
    <property type="entry name" value="P-loop containing nucleoside triphosphate hydrolases"/>
    <property type="match status" value="1"/>
</dbReference>
<evidence type="ECO:0000259" key="4">
    <source>
        <dbReference type="PROSITE" id="PS50043"/>
    </source>
</evidence>